<dbReference type="EMBL" id="AP014800">
    <property type="protein sequence ID" value="BAQ69990.1"/>
    <property type="molecule type" value="Genomic_DNA"/>
</dbReference>
<dbReference type="OrthoDB" id="9807486at2"/>
<keyword evidence="6" id="KW-1185">Reference proteome</keyword>
<organism evidence="3 5">
    <name type="scientific">Rhodovulum sulfidophilum</name>
    <name type="common">Rhodobacter sulfidophilus</name>
    <dbReference type="NCBI Taxonomy" id="35806"/>
    <lineage>
        <taxon>Bacteria</taxon>
        <taxon>Pseudomonadati</taxon>
        <taxon>Pseudomonadota</taxon>
        <taxon>Alphaproteobacteria</taxon>
        <taxon>Rhodobacterales</taxon>
        <taxon>Paracoccaceae</taxon>
        <taxon>Rhodovulum</taxon>
    </lineage>
</organism>
<evidence type="ECO:0000313" key="5">
    <source>
        <dbReference type="Proteomes" id="UP000064912"/>
    </source>
</evidence>
<dbReference type="PANTHER" id="PTHR30327">
    <property type="entry name" value="UNCHARACTERIZED PROTEIN YQGE"/>
    <property type="match status" value="1"/>
</dbReference>
<dbReference type="Proteomes" id="UP000064912">
    <property type="component" value="Chromosome"/>
</dbReference>
<dbReference type="RefSeq" id="WP_042460388.1">
    <property type="nucleotide sequence ID" value="NZ_CP015421.1"/>
</dbReference>
<gene>
    <name evidence="4" type="ORF">JMM60_02095</name>
    <name evidence="3" type="ORF">NHU_02843</name>
</gene>
<name>A0A0D6B580_RHOSU</name>
<proteinExistence type="inferred from homology"/>
<reference evidence="3 5" key="1">
    <citation type="submission" date="2015-02" db="EMBL/GenBank/DDBJ databases">
        <title>Genome sequene of Rhodovulum sulfidophilum DSM 2351.</title>
        <authorList>
            <person name="Nagao N."/>
        </authorList>
    </citation>
    <scope>NUCLEOTIDE SEQUENCE [LARGE SCALE GENOMIC DNA]</scope>
    <source>
        <strain evidence="3 5">DSM 2351</strain>
    </source>
</reference>
<dbReference type="NCBIfam" id="NF001268">
    <property type="entry name" value="PRK00228.1-4"/>
    <property type="match status" value="1"/>
</dbReference>
<dbReference type="Gene3D" id="3.40.1740.10">
    <property type="entry name" value="VC0467-like"/>
    <property type="match status" value="1"/>
</dbReference>
<sequence>MQLGGKLLIAMPGMGDPRFERSVVYLCAHSDEGAMGLIVNKPLSEISFSDLLDQLEIVRSPESQDIRVHFGGPVEHARGFVLHSGDYRTNRDTTLRVDSEFGMTATLDILEAIAQGDGPAESLLALGYAGWGPGQLEGEILQNGWLTCDAKPGLVFDGADALKWERALRAMGIDPLVLSSAAGRA</sequence>
<protein>
    <recommendedName>
        <fullName evidence="2">UPF0301 protein JMM60_02095</fullName>
    </recommendedName>
</protein>
<dbReference type="InterPro" id="IPR003774">
    <property type="entry name" value="AlgH-like"/>
</dbReference>
<dbReference type="PANTHER" id="PTHR30327:SF1">
    <property type="entry name" value="UPF0301 PROTEIN YQGE"/>
    <property type="match status" value="1"/>
</dbReference>
<dbReference type="Proteomes" id="UP000604473">
    <property type="component" value="Unassembled WGS sequence"/>
</dbReference>
<evidence type="ECO:0000256" key="2">
    <source>
        <dbReference type="HAMAP-Rule" id="MF_00758"/>
    </source>
</evidence>
<dbReference type="Pfam" id="PF02622">
    <property type="entry name" value="DUF179"/>
    <property type="match status" value="1"/>
</dbReference>
<dbReference type="PATRIC" id="fig|35806.4.peg.2921"/>
<dbReference type="HAMAP" id="MF_00758">
    <property type="entry name" value="UPF0301"/>
    <property type="match status" value="1"/>
</dbReference>
<dbReference type="GeneID" id="93539264"/>
<dbReference type="SUPFAM" id="SSF143456">
    <property type="entry name" value="VC0467-like"/>
    <property type="match status" value="1"/>
</dbReference>
<evidence type="ECO:0000313" key="4">
    <source>
        <dbReference type="EMBL" id="MBL3607597.1"/>
    </source>
</evidence>
<dbReference type="AlphaFoldDB" id="A0A0D6B580"/>
<dbReference type="EMBL" id="JAESJJ010000002">
    <property type="protein sequence ID" value="MBL3607597.1"/>
    <property type="molecule type" value="Genomic_DNA"/>
</dbReference>
<dbReference type="KEGG" id="rsu:NHU_02843"/>
<reference evidence="4 6" key="2">
    <citation type="submission" date="2021-01" db="EMBL/GenBank/DDBJ databases">
        <title>Draft genomes of Rhodovulum sulfidophilum.</title>
        <authorList>
            <person name="Guzman M.S."/>
        </authorList>
    </citation>
    <scope>NUCLEOTIDE SEQUENCE [LARGE SCALE GENOMIC DNA]</scope>
    <source>
        <strain evidence="4 6">AB35</strain>
    </source>
</reference>
<accession>A0A0D6B580</accession>
<comment type="similarity">
    <text evidence="1 2">Belongs to the UPF0301 (AlgH) family.</text>
</comment>
<evidence type="ECO:0000313" key="3">
    <source>
        <dbReference type="EMBL" id="BAQ69990.1"/>
    </source>
</evidence>
<evidence type="ECO:0000313" key="6">
    <source>
        <dbReference type="Proteomes" id="UP000604473"/>
    </source>
</evidence>
<dbReference type="GO" id="GO:0005829">
    <property type="term" value="C:cytosol"/>
    <property type="evidence" value="ECO:0007669"/>
    <property type="project" value="TreeGrafter"/>
</dbReference>
<dbReference type="eggNOG" id="COG1678">
    <property type="taxonomic scope" value="Bacteria"/>
</dbReference>
<evidence type="ECO:0000256" key="1">
    <source>
        <dbReference type="ARBA" id="ARBA00009600"/>
    </source>
</evidence>